<comment type="caution">
    <text evidence="2">The sequence shown here is derived from an EMBL/GenBank/DDBJ whole genome shotgun (WGS) entry which is preliminary data.</text>
</comment>
<dbReference type="EMBL" id="JAMZEB010000001">
    <property type="protein sequence ID" value="MCP2353718.1"/>
    <property type="molecule type" value="Genomic_DNA"/>
</dbReference>
<feature type="transmembrane region" description="Helical" evidence="1">
    <location>
        <begin position="14"/>
        <end position="36"/>
    </location>
</feature>
<evidence type="ECO:0000256" key="1">
    <source>
        <dbReference type="SAM" id="Phobius"/>
    </source>
</evidence>
<dbReference type="AlphaFoldDB" id="A0A9X2GFJ5"/>
<organism evidence="2 3">
    <name type="scientific">Nonomuraea thailandensis</name>
    <dbReference type="NCBI Taxonomy" id="1188745"/>
    <lineage>
        <taxon>Bacteria</taxon>
        <taxon>Bacillati</taxon>
        <taxon>Actinomycetota</taxon>
        <taxon>Actinomycetes</taxon>
        <taxon>Streptosporangiales</taxon>
        <taxon>Streptosporangiaceae</taxon>
        <taxon>Nonomuraea</taxon>
    </lineage>
</organism>
<protein>
    <submittedName>
        <fullName evidence="2">Uncharacterized protein</fullName>
    </submittedName>
</protein>
<dbReference type="Proteomes" id="UP001139648">
    <property type="component" value="Unassembled WGS sequence"/>
</dbReference>
<gene>
    <name evidence="2" type="ORF">HD597_000738</name>
</gene>
<evidence type="ECO:0000313" key="2">
    <source>
        <dbReference type="EMBL" id="MCP2353718.1"/>
    </source>
</evidence>
<keyword evidence="3" id="KW-1185">Reference proteome</keyword>
<keyword evidence="1" id="KW-0472">Membrane</keyword>
<proteinExistence type="predicted"/>
<accession>A0A9X2GFJ5</accession>
<reference evidence="2" key="1">
    <citation type="submission" date="2022-06" db="EMBL/GenBank/DDBJ databases">
        <title>Sequencing the genomes of 1000 actinobacteria strains.</title>
        <authorList>
            <person name="Klenk H.-P."/>
        </authorList>
    </citation>
    <scope>NUCLEOTIDE SEQUENCE</scope>
    <source>
        <strain evidence="2">DSM 46694</strain>
    </source>
</reference>
<sequence>MRFPFDPGPTTIEIPWLFIVGFACGVPLLAALVAGVRQDEGMAARRLT</sequence>
<keyword evidence="1" id="KW-1133">Transmembrane helix</keyword>
<keyword evidence="1" id="KW-0812">Transmembrane</keyword>
<dbReference type="PROSITE" id="PS51257">
    <property type="entry name" value="PROKAR_LIPOPROTEIN"/>
    <property type="match status" value="1"/>
</dbReference>
<evidence type="ECO:0000313" key="3">
    <source>
        <dbReference type="Proteomes" id="UP001139648"/>
    </source>
</evidence>
<name>A0A9X2GFJ5_9ACTN</name>